<protein>
    <submittedName>
        <fullName evidence="3">PH domain-containing protein</fullName>
    </submittedName>
</protein>
<dbReference type="RefSeq" id="WP_340292997.1">
    <property type="nucleotide sequence ID" value="NZ_JBBEOI010000091.1"/>
</dbReference>
<gene>
    <name evidence="3" type="ORF">ACFOLH_05045</name>
</gene>
<accession>A0ABV7WD10</accession>
<dbReference type="EMBL" id="JBHRWW010000002">
    <property type="protein sequence ID" value="MFC3687704.1"/>
    <property type="molecule type" value="Genomic_DNA"/>
</dbReference>
<organism evidence="3 4">
    <name type="scientific">Aquipuribacter hungaricus</name>
    <dbReference type="NCBI Taxonomy" id="545624"/>
    <lineage>
        <taxon>Bacteria</taxon>
        <taxon>Bacillati</taxon>
        <taxon>Actinomycetota</taxon>
        <taxon>Actinomycetes</taxon>
        <taxon>Micrococcales</taxon>
        <taxon>Intrasporangiaceae</taxon>
        <taxon>Aquipuribacter</taxon>
    </lineage>
</organism>
<dbReference type="Pfam" id="PF10756">
    <property type="entry name" value="bPH_6"/>
    <property type="match status" value="1"/>
</dbReference>
<dbReference type="InterPro" id="IPR019692">
    <property type="entry name" value="CFP-6_PH"/>
</dbReference>
<evidence type="ECO:0000259" key="2">
    <source>
        <dbReference type="Pfam" id="PF10756"/>
    </source>
</evidence>
<name>A0ABV7WD10_9MICO</name>
<comment type="caution">
    <text evidence="3">The sequence shown here is derived from an EMBL/GenBank/DDBJ whole genome shotgun (WGS) entry which is preliminary data.</text>
</comment>
<evidence type="ECO:0000256" key="1">
    <source>
        <dbReference type="SAM" id="Phobius"/>
    </source>
</evidence>
<feature type="transmembrane region" description="Helical" evidence="1">
    <location>
        <begin position="20"/>
        <end position="40"/>
    </location>
</feature>
<evidence type="ECO:0000313" key="3">
    <source>
        <dbReference type="EMBL" id="MFC3687704.1"/>
    </source>
</evidence>
<proteinExistence type="predicted"/>
<keyword evidence="1" id="KW-0472">Membrane</keyword>
<reference evidence="4" key="1">
    <citation type="journal article" date="2019" name="Int. J. Syst. Evol. Microbiol.">
        <title>The Global Catalogue of Microorganisms (GCM) 10K type strain sequencing project: providing services to taxonomists for standard genome sequencing and annotation.</title>
        <authorList>
            <consortium name="The Broad Institute Genomics Platform"/>
            <consortium name="The Broad Institute Genome Sequencing Center for Infectious Disease"/>
            <person name="Wu L."/>
            <person name="Ma J."/>
        </authorList>
    </citation>
    <scope>NUCLEOTIDE SEQUENCE [LARGE SCALE GENOMIC DNA]</scope>
    <source>
        <strain evidence="4">NCAIM B.02333</strain>
    </source>
</reference>
<evidence type="ECO:0000313" key="4">
    <source>
        <dbReference type="Proteomes" id="UP001595685"/>
    </source>
</evidence>
<keyword evidence="4" id="KW-1185">Reference proteome</keyword>
<keyword evidence="1" id="KW-1133">Transmembrane helix</keyword>
<sequence length="155" mass="16544">MSVDRASLHRPIRPRAGRTVAYVVAVAWALLMLAIATGVPAEVPGMGPLDRVGFSLLGVGGVWLLHRLASVEVVPSETGVVVRNVASTRRLEWAQVVDVRFGRDSTWGRLNLSDGTSLQTMGIQSADGDRAAQDAVRLATLVELHAREAGPRQAS</sequence>
<feature type="domain" description="Low molecular weight protein antigen 6 PH" evidence="2">
    <location>
        <begin position="76"/>
        <end position="137"/>
    </location>
</feature>
<keyword evidence="1" id="KW-0812">Transmembrane</keyword>
<dbReference type="Proteomes" id="UP001595685">
    <property type="component" value="Unassembled WGS sequence"/>
</dbReference>